<proteinExistence type="predicted"/>
<protein>
    <submittedName>
        <fullName evidence="2">Uncharacterized protein</fullName>
    </submittedName>
</protein>
<keyword evidence="1" id="KW-0812">Transmembrane</keyword>
<sequence length="204" mass="23493">MTKNERKWYQKQYDYDRDENGVYTYKTNCWIIAAVVTLIPAIILMTVSLGLITSWNVNVGVPVRREFSNYINSASNMYDPHSVIQTLERSIQGIENLGLEATDNAAAFSWNVNYRYTPQFAIDQITSVIDYADNFIEWKEKSYETGVIEVAADVYDKKMSHLRQITANIDTNTVAMAYCLNTPGCFWYAYDWTRYCYAPGLRGA</sequence>
<feature type="transmembrane region" description="Helical" evidence="1">
    <location>
        <begin position="30"/>
        <end position="55"/>
    </location>
</feature>
<feature type="non-terminal residue" evidence="2">
    <location>
        <position position="204"/>
    </location>
</feature>
<accession>X1BKX4</accession>
<organism evidence="2">
    <name type="scientific">marine sediment metagenome</name>
    <dbReference type="NCBI Taxonomy" id="412755"/>
    <lineage>
        <taxon>unclassified sequences</taxon>
        <taxon>metagenomes</taxon>
        <taxon>ecological metagenomes</taxon>
    </lineage>
</organism>
<keyword evidence="1" id="KW-0472">Membrane</keyword>
<name>X1BKX4_9ZZZZ</name>
<dbReference type="AlphaFoldDB" id="X1BKX4"/>
<evidence type="ECO:0000256" key="1">
    <source>
        <dbReference type="SAM" id="Phobius"/>
    </source>
</evidence>
<dbReference type="EMBL" id="BART01023770">
    <property type="protein sequence ID" value="GAG96529.1"/>
    <property type="molecule type" value="Genomic_DNA"/>
</dbReference>
<evidence type="ECO:0000313" key="2">
    <source>
        <dbReference type="EMBL" id="GAG96529.1"/>
    </source>
</evidence>
<gene>
    <name evidence="2" type="ORF">S01H4_43140</name>
</gene>
<comment type="caution">
    <text evidence="2">The sequence shown here is derived from an EMBL/GenBank/DDBJ whole genome shotgun (WGS) entry which is preliminary data.</text>
</comment>
<reference evidence="2" key="1">
    <citation type="journal article" date="2014" name="Front. Microbiol.">
        <title>High frequency of phylogenetically diverse reductive dehalogenase-homologous genes in deep subseafloor sedimentary metagenomes.</title>
        <authorList>
            <person name="Kawai M."/>
            <person name="Futagami T."/>
            <person name="Toyoda A."/>
            <person name="Takaki Y."/>
            <person name="Nishi S."/>
            <person name="Hori S."/>
            <person name="Arai W."/>
            <person name="Tsubouchi T."/>
            <person name="Morono Y."/>
            <person name="Uchiyama I."/>
            <person name="Ito T."/>
            <person name="Fujiyama A."/>
            <person name="Inagaki F."/>
            <person name="Takami H."/>
        </authorList>
    </citation>
    <scope>NUCLEOTIDE SEQUENCE</scope>
    <source>
        <strain evidence="2">Expedition CK06-06</strain>
    </source>
</reference>
<keyword evidence="1" id="KW-1133">Transmembrane helix</keyword>